<reference evidence="8" key="1">
    <citation type="journal article" date="2006" name="PLoS Biol.">
        <title>Macronuclear genome sequence of the ciliate Tetrahymena thermophila, a model eukaryote.</title>
        <authorList>
            <person name="Eisen J.A."/>
            <person name="Coyne R.S."/>
            <person name="Wu M."/>
            <person name="Wu D."/>
            <person name="Thiagarajan M."/>
            <person name="Wortman J.R."/>
            <person name="Badger J.H."/>
            <person name="Ren Q."/>
            <person name="Amedeo P."/>
            <person name="Jones K.M."/>
            <person name="Tallon L.J."/>
            <person name="Delcher A.L."/>
            <person name="Salzberg S.L."/>
            <person name="Silva J.C."/>
            <person name="Haas B.J."/>
            <person name="Majoros W.H."/>
            <person name="Farzad M."/>
            <person name="Carlton J.M."/>
            <person name="Smith R.K. Jr."/>
            <person name="Garg J."/>
            <person name="Pearlman R.E."/>
            <person name="Karrer K.M."/>
            <person name="Sun L."/>
            <person name="Manning G."/>
            <person name="Elde N.C."/>
            <person name="Turkewitz A.P."/>
            <person name="Asai D.J."/>
            <person name="Wilkes D.E."/>
            <person name="Wang Y."/>
            <person name="Cai H."/>
            <person name="Collins K."/>
            <person name="Stewart B.A."/>
            <person name="Lee S.R."/>
            <person name="Wilamowska K."/>
            <person name="Weinberg Z."/>
            <person name="Ruzzo W.L."/>
            <person name="Wloga D."/>
            <person name="Gaertig J."/>
            <person name="Frankel J."/>
            <person name="Tsao C.-C."/>
            <person name="Gorovsky M.A."/>
            <person name="Keeling P.J."/>
            <person name="Waller R.F."/>
            <person name="Patron N.J."/>
            <person name="Cherry J.M."/>
            <person name="Stover N.A."/>
            <person name="Krieger C.J."/>
            <person name="del Toro C."/>
            <person name="Ryder H.F."/>
            <person name="Williamson S.C."/>
            <person name="Barbeau R.A."/>
            <person name="Hamilton E.P."/>
            <person name="Orias E."/>
        </authorList>
    </citation>
    <scope>NUCLEOTIDE SEQUENCE [LARGE SCALE GENOMIC DNA]</scope>
    <source>
        <strain evidence="8">SB210</strain>
    </source>
</reference>
<sequence length="95" mass="10999">MSEIEKLDQNLDNMLQGLDDADKMLQVLFDEQNIDKLAENISLGQYAELNNALAYHANSLYFMFLKANGFPVKDHKINQELVYFLSFILSSYFLN</sequence>
<dbReference type="InterPro" id="IPR007146">
    <property type="entry name" value="Sas10/Utp3/C1D"/>
</dbReference>
<organism evidence="7 8">
    <name type="scientific">Tetrahymena thermophila (strain SB210)</name>
    <dbReference type="NCBI Taxonomy" id="312017"/>
    <lineage>
        <taxon>Eukaryota</taxon>
        <taxon>Sar</taxon>
        <taxon>Alveolata</taxon>
        <taxon>Ciliophora</taxon>
        <taxon>Intramacronucleata</taxon>
        <taxon>Oligohymenophorea</taxon>
        <taxon>Hymenostomatida</taxon>
        <taxon>Tetrahymenina</taxon>
        <taxon>Tetrahymenidae</taxon>
        <taxon>Tetrahymena</taxon>
    </lineage>
</organism>
<dbReference type="GO" id="GO:0003723">
    <property type="term" value="F:RNA binding"/>
    <property type="evidence" value="ECO:0007669"/>
    <property type="project" value="UniProtKB-UniRule"/>
</dbReference>
<accession>W7X8A2</accession>
<dbReference type="GO" id="GO:0005737">
    <property type="term" value="C:cytoplasm"/>
    <property type="evidence" value="ECO:0007669"/>
    <property type="project" value="UniProtKB-SubCell"/>
</dbReference>
<gene>
    <name evidence="7" type="ORF">TTHERM_000389849</name>
</gene>
<dbReference type="GO" id="GO:0005730">
    <property type="term" value="C:nucleolus"/>
    <property type="evidence" value="ECO:0007669"/>
    <property type="project" value="UniProtKB-SubCell"/>
</dbReference>
<dbReference type="Proteomes" id="UP000009168">
    <property type="component" value="Unassembled WGS sequence"/>
</dbReference>
<dbReference type="RefSeq" id="XP_012653900.1">
    <property type="nucleotide sequence ID" value="XM_012798446.1"/>
</dbReference>
<dbReference type="GeneID" id="24438700"/>
<keyword evidence="8" id="KW-1185">Reference proteome</keyword>
<protein>
    <recommendedName>
        <fullName evidence="6">Nuclear nucleic acid-binding protein C1D</fullName>
    </recommendedName>
</protein>
<dbReference type="GO" id="GO:0000178">
    <property type="term" value="C:exosome (RNase complex)"/>
    <property type="evidence" value="ECO:0007669"/>
    <property type="project" value="TreeGrafter"/>
</dbReference>
<dbReference type="PANTHER" id="PTHR15341:SF3">
    <property type="entry name" value="NUCLEAR NUCLEIC ACID-BINDING PROTEIN C1D"/>
    <property type="match status" value="1"/>
</dbReference>
<dbReference type="EMBL" id="GG662644">
    <property type="protein sequence ID" value="EWS73577.1"/>
    <property type="molecule type" value="Genomic_DNA"/>
</dbReference>
<proteinExistence type="inferred from homology"/>
<evidence type="ECO:0000256" key="1">
    <source>
        <dbReference type="ARBA" id="ARBA00004123"/>
    </source>
</evidence>
<comment type="similarity">
    <text evidence="2 6">Belongs to the C1D family.</text>
</comment>
<comment type="subcellular location">
    <subcellularLocation>
        <location evidence="6">Cytoplasm</location>
    </subcellularLocation>
    <subcellularLocation>
        <location evidence="6">Nucleus</location>
        <location evidence="6">Nucleolus</location>
    </subcellularLocation>
    <subcellularLocation>
        <location evidence="1 6">Nucleus</location>
    </subcellularLocation>
</comment>
<name>W7X8A2_TETTS</name>
<dbReference type="InterPro" id="IPR011082">
    <property type="entry name" value="Exosome-assoc_fac/DNA_repair"/>
</dbReference>
<dbReference type="eggNOG" id="ENOG502RT1R">
    <property type="taxonomic scope" value="Eukaryota"/>
</dbReference>
<dbReference type="GO" id="GO:0010468">
    <property type="term" value="P:regulation of gene expression"/>
    <property type="evidence" value="ECO:0007669"/>
    <property type="project" value="TreeGrafter"/>
</dbReference>
<evidence type="ECO:0000313" key="7">
    <source>
        <dbReference type="EMBL" id="EWS73577.1"/>
    </source>
</evidence>
<comment type="function">
    <text evidence="6">Plays a role in the recruitment of the exosome to pre-rRNA to mediate the 3'-5' end processing of the 5.8S rRNA.</text>
</comment>
<dbReference type="AlphaFoldDB" id="W7X8A2"/>
<evidence type="ECO:0000256" key="4">
    <source>
        <dbReference type="ARBA" id="ARBA00022884"/>
    </source>
</evidence>
<keyword evidence="3 6" id="KW-0698">rRNA processing</keyword>
<keyword evidence="5 6" id="KW-0539">Nucleus</keyword>
<evidence type="ECO:0000256" key="6">
    <source>
        <dbReference type="RuleBase" id="RU368003"/>
    </source>
</evidence>
<dbReference type="InParanoid" id="W7X8A2"/>
<evidence type="ECO:0000256" key="2">
    <source>
        <dbReference type="ARBA" id="ARBA00009154"/>
    </source>
</evidence>
<evidence type="ECO:0000313" key="8">
    <source>
        <dbReference type="Proteomes" id="UP000009168"/>
    </source>
</evidence>
<keyword evidence="6" id="KW-0963">Cytoplasm</keyword>
<dbReference type="Pfam" id="PF04000">
    <property type="entry name" value="Sas10_Utp3"/>
    <property type="match status" value="1"/>
</dbReference>
<dbReference type="KEGG" id="tet:TTHERM_000389849"/>
<comment type="subunit">
    <text evidence="6">Monomer and homodimer.</text>
</comment>
<dbReference type="OrthoDB" id="330752at2759"/>
<dbReference type="PANTHER" id="PTHR15341">
    <property type="entry name" value="SUN-COR STEROID HORMONE RECEPTOR CO-REPRESSOR"/>
    <property type="match status" value="1"/>
</dbReference>
<keyword evidence="4 6" id="KW-0694">RNA-binding</keyword>
<evidence type="ECO:0000256" key="5">
    <source>
        <dbReference type="ARBA" id="ARBA00023242"/>
    </source>
</evidence>
<dbReference type="GO" id="GO:0003677">
    <property type="term" value="F:DNA binding"/>
    <property type="evidence" value="ECO:0007669"/>
    <property type="project" value="UniProtKB-KW"/>
</dbReference>
<evidence type="ECO:0000256" key="3">
    <source>
        <dbReference type="ARBA" id="ARBA00022552"/>
    </source>
</evidence>
<dbReference type="GO" id="GO:0000460">
    <property type="term" value="P:maturation of 5.8S rRNA"/>
    <property type="evidence" value="ECO:0007669"/>
    <property type="project" value="TreeGrafter"/>
</dbReference>
<keyword evidence="6" id="KW-0238">DNA-binding</keyword>